<dbReference type="EMBL" id="JAVIJP010000054">
    <property type="protein sequence ID" value="KAL3622999.1"/>
    <property type="molecule type" value="Genomic_DNA"/>
</dbReference>
<protein>
    <submittedName>
        <fullName evidence="1">Uncharacterized protein</fullName>
    </submittedName>
</protein>
<evidence type="ECO:0000313" key="1">
    <source>
        <dbReference type="EMBL" id="KAL3622999.1"/>
    </source>
</evidence>
<name>A0ABD3C0M1_9LAMI</name>
<sequence>MGVVMPVGQPETRELTTVAGGFQSGVIVAFVGGCPFL</sequence>
<accession>A0ABD3C0M1</accession>
<organism evidence="1 2">
    <name type="scientific">Castilleja foliolosa</name>
    <dbReference type="NCBI Taxonomy" id="1961234"/>
    <lineage>
        <taxon>Eukaryota</taxon>
        <taxon>Viridiplantae</taxon>
        <taxon>Streptophyta</taxon>
        <taxon>Embryophyta</taxon>
        <taxon>Tracheophyta</taxon>
        <taxon>Spermatophyta</taxon>
        <taxon>Magnoliopsida</taxon>
        <taxon>eudicotyledons</taxon>
        <taxon>Gunneridae</taxon>
        <taxon>Pentapetalae</taxon>
        <taxon>asterids</taxon>
        <taxon>lamiids</taxon>
        <taxon>Lamiales</taxon>
        <taxon>Orobanchaceae</taxon>
        <taxon>Pedicularideae</taxon>
        <taxon>Castillejinae</taxon>
        <taxon>Castilleja</taxon>
    </lineage>
</organism>
<proteinExistence type="predicted"/>
<reference evidence="2" key="1">
    <citation type="journal article" date="2024" name="IScience">
        <title>Strigolactones Initiate the Formation of Haustorium-like Structures in Castilleja.</title>
        <authorList>
            <person name="Buerger M."/>
            <person name="Peterson D."/>
            <person name="Chory J."/>
        </authorList>
    </citation>
    <scope>NUCLEOTIDE SEQUENCE [LARGE SCALE GENOMIC DNA]</scope>
</reference>
<gene>
    <name evidence="1" type="ORF">CASFOL_031815</name>
</gene>
<evidence type="ECO:0000313" key="2">
    <source>
        <dbReference type="Proteomes" id="UP001632038"/>
    </source>
</evidence>
<keyword evidence="2" id="KW-1185">Reference proteome</keyword>
<dbReference type="AlphaFoldDB" id="A0ABD3C0M1"/>
<comment type="caution">
    <text evidence="1">The sequence shown here is derived from an EMBL/GenBank/DDBJ whole genome shotgun (WGS) entry which is preliminary data.</text>
</comment>
<dbReference type="Proteomes" id="UP001632038">
    <property type="component" value="Unassembled WGS sequence"/>
</dbReference>